<dbReference type="InterPro" id="IPR005946">
    <property type="entry name" value="Rib-P_diPkinase"/>
</dbReference>
<dbReference type="Gene3D" id="3.40.50.2020">
    <property type="match status" value="2"/>
</dbReference>
<comment type="catalytic activity">
    <reaction evidence="11">
        <text>D-ribose 5-phosphate + ATP = 5-phospho-alpha-D-ribose 1-diphosphate + AMP + H(+)</text>
        <dbReference type="Rhea" id="RHEA:15609"/>
        <dbReference type="ChEBI" id="CHEBI:15378"/>
        <dbReference type="ChEBI" id="CHEBI:30616"/>
        <dbReference type="ChEBI" id="CHEBI:58017"/>
        <dbReference type="ChEBI" id="CHEBI:78346"/>
        <dbReference type="ChEBI" id="CHEBI:456215"/>
        <dbReference type="EC" id="2.7.6.1"/>
    </reaction>
</comment>
<dbReference type="NCBIfam" id="NF002320">
    <property type="entry name" value="PRK01259.1"/>
    <property type="match status" value="1"/>
</dbReference>
<dbReference type="EC" id="2.7.6.1" evidence="3"/>
<evidence type="ECO:0000256" key="1">
    <source>
        <dbReference type="ARBA" id="ARBA00001946"/>
    </source>
</evidence>
<dbReference type="GO" id="GO:0002189">
    <property type="term" value="C:ribose phosphate diphosphokinase complex"/>
    <property type="evidence" value="ECO:0007669"/>
    <property type="project" value="TreeGrafter"/>
</dbReference>
<sequence>MSGYMIFSGTSNPELAAEIANYLKMPLSEATIKRFSDGEISVQIAESVRGKDVFIIQPTSAPANSNLMELLIMTDALKRSSAKSITAVVPYYGYARQDRKAAPRVPISAKLVANLIETSGITRMVTVDLHASQIQGFFDIPVDNLYGAILFIDYIKSKNFKNPVIASPDIGGVARARYFASKLGLDMVIVDKRREKANESEVMNIIGDVKDKNVILIDDMVDTAGTMVKAASALKKLGATSVMACCTHPVLSGPAFDRIEEGELDELIVSNTIPMTKSSKKIKMLSTAPMLGEVIRRVHNNESVNSLFVTSS</sequence>
<dbReference type="Pfam" id="PF13793">
    <property type="entry name" value="Pribosyltran_N"/>
    <property type="match status" value="1"/>
</dbReference>
<dbReference type="FunFam" id="3.40.50.2020:FF:000002">
    <property type="entry name" value="Ribose-phosphate pyrophosphokinase"/>
    <property type="match status" value="1"/>
</dbReference>
<dbReference type="InterPro" id="IPR000842">
    <property type="entry name" value="PRib_PP_synth_CS"/>
</dbReference>
<evidence type="ECO:0000256" key="6">
    <source>
        <dbReference type="ARBA" id="ARBA00022727"/>
    </source>
</evidence>
<keyword evidence="9" id="KW-0067">ATP-binding</keyword>
<keyword evidence="8 13" id="KW-0418">Kinase</keyword>
<dbReference type="NCBIfam" id="TIGR01251">
    <property type="entry name" value="ribP_PPkin"/>
    <property type="match status" value="1"/>
</dbReference>
<evidence type="ECO:0000256" key="4">
    <source>
        <dbReference type="ARBA" id="ARBA00022679"/>
    </source>
</evidence>
<evidence type="ECO:0000256" key="2">
    <source>
        <dbReference type="ARBA" id="ARBA00004996"/>
    </source>
</evidence>
<evidence type="ECO:0000256" key="8">
    <source>
        <dbReference type="ARBA" id="ARBA00022777"/>
    </source>
</evidence>
<keyword evidence="10" id="KW-0460">Magnesium</keyword>
<dbReference type="InterPro" id="IPR000836">
    <property type="entry name" value="PRTase_dom"/>
</dbReference>
<dbReference type="CDD" id="cd06223">
    <property type="entry name" value="PRTases_typeI"/>
    <property type="match status" value="1"/>
</dbReference>
<feature type="domain" description="Ribose-phosphate pyrophosphokinase N-terminal" evidence="12">
    <location>
        <begin position="5"/>
        <end position="120"/>
    </location>
</feature>
<dbReference type="SUPFAM" id="SSF53271">
    <property type="entry name" value="PRTase-like"/>
    <property type="match status" value="2"/>
</dbReference>
<name>A0A1W1EDK1_9ZZZZ</name>
<evidence type="ECO:0000256" key="3">
    <source>
        <dbReference type="ARBA" id="ARBA00013247"/>
    </source>
</evidence>
<dbReference type="SMART" id="SM01400">
    <property type="entry name" value="Pribosyltran_N"/>
    <property type="match status" value="1"/>
</dbReference>
<dbReference type="EMBL" id="FPKX01000034">
    <property type="protein sequence ID" value="SFZ98083.1"/>
    <property type="molecule type" value="Genomic_DNA"/>
</dbReference>
<dbReference type="GO" id="GO:0005737">
    <property type="term" value="C:cytoplasm"/>
    <property type="evidence" value="ECO:0007669"/>
    <property type="project" value="TreeGrafter"/>
</dbReference>
<dbReference type="GO" id="GO:0005524">
    <property type="term" value="F:ATP binding"/>
    <property type="evidence" value="ECO:0007669"/>
    <property type="project" value="UniProtKB-KW"/>
</dbReference>
<dbReference type="PANTHER" id="PTHR10210">
    <property type="entry name" value="RIBOSE-PHOSPHATE DIPHOSPHOKINASE FAMILY MEMBER"/>
    <property type="match status" value="1"/>
</dbReference>
<dbReference type="PROSITE" id="PS00114">
    <property type="entry name" value="PRPP_SYNTHASE"/>
    <property type="match status" value="1"/>
</dbReference>
<dbReference type="GO" id="GO:0009156">
    <property type="term" value="P:ribonucleoside monophosphate biosynthetic process"/>
    <property type="evidence" value="ECO:0007669"/>
    <property type="project" value="InterPro"/>
</dbReference>
<dbReference type="AlphaFoldDB" id="A0A1W1EDK1"/>
<dbReference type="PANTHER" id="PTHR10210:SF41">
    <property type="entry name" value="RIBOSE-PHOSPHATE PYROPHOSPHOKINASE 1, CHLOROPLASTIC"/>
    <property type="match status" value="1"/>
</dbReference>
<dbReference type="HAMAP" id="MF_00583_B">
    <property type="entry name" value="RibP_PPkinase_B"/>
    <property type="match status" value="1"/>
</dbReference>
<dbReference type="GO" id="GO:0006164">
    <property type="term" value="P:purine nucleotide biosynthetic process"/>
    <property type="evidence" value="ECO:0007669"/>
    <property type="project" value="TreeGrafter"/>
</dbReference>
<dbReference type="GO" id="GO:0016301">
    <property type="term" value="F:kinase activity"/>
    <property type="evidence" value="ECO:0007669"/>
    <property type="project" value="UniProtKB-KW"/>
</dbReference>
<evidence type="ECO:0000313" key="13">
    <source>
        <dbReference type="EMBL" id="SFZ98083.1"/>
    </source>
</evidence>
<dbReference type="Pfam" id="PF14572">
    <property type="entry name" value="Pribosyl_synth"/>
    <property type="match status" value="1"/>
</dbReference>
<dbReference type="InterPro" id="IPR029057">
    <property type="entry name" value="PRTase-like"/>
</dbReference>
<organism evidence="13">
    <name type="scientific">hydrothermal vent metagenome</name>
    <dbReference type="NCBI Taxonomy" id="652676"/>
    <lineage>
        <taxon>unclassified sequences</taxon>
        <taxon>metagenomes</taxon>
        <taxon>ecological metagenomes</taxon>
    </lineage>
</organism>
<keyword evidence="5" id="KW-0479">Metal-binding</keyword>
<evidence type="ECO:0000256" key="11">
    <source>
        <dbReference type="ARBA" id="ARBA00049535"/>
    </source>
</evidence>
<dbReference type="GO" id="GO:0006015">
    <property type="term" value="P:5-phosphoribose 1-diphosphate biosynthetic process"/>
    <property type="evidence" value="ECO:0007669"/>
    <property type="project" value="TreeGrafter"/>
</dbReference>
<reference evidence="13" key="1">
    <citation type="submission" date="2016-10" db="EMBL/GenBank/DDBJ databases">
        <authorList>
            <person name="de Groot N.N."/>
        </authorList>
    </citation>
    <scope>NUCLEOTIDE SEQUENCE</scope>
</reference>
<keyword evidence="7" id="KW-0547">Nucleotide-binding</keyword>
<comment type="cofactor">
    <cofactor evidence="1">
        <name>Mg(2+)</name>
        <dbReference type="ChEBI" id="CHEBI:18420"/>
    </cofactor>
</comment>
<comment type="pathway">
    <text evidence="2">Metabolic intermediate biosynthesis; 5-phospho-alpha-D-ribose 1-diphosphate biosynthesis; 5-phospho-alpha-D-ribose 1-diphosphate from D-ribose 5-phosphate (route I): step 1/1.</text>
</comment>
<protein>
    <recommendedName>
        <fullName evidence="3">ribose-phosphate diphosphokinase</fullName>
        <ecNumber evidence="3">2.7.6.1</ecNumber>
    </recommendedName>
</protein>
<keyword evidence="6" id="KW-0545">Nucleotide biosynthesis</keyword>
<evidence type="ECO:0000259" key="12">
    <source>
        <dbReference type="Pfam" id="PF13793"/>
    </source>
</evidence>
<evidence type="ECO:0000256" key="9">
    <source>
        <dbReference type="ARBA" id="ARBA00022840"/>
    </source>
</evidence>
<accession>A0A1W1EDK1</accession>
<proteinExistence type="inferred from homology"/>
<gene>
    <name evidence="13" type="ORF">MNB_SV-5-1180</name>
</gene>
<evidence type="ECO:0000256" key="5">
    <source>
        <dbReference type="ARBA" id="ARBA00022723"/>
    </source>
</evidence>
<evidence type="ECO:0000256" key="10">
    <source>
        <dbReference type="ARBA" id="ARBA00022842"/>
    </source>
</evidence>
<evidence type="ECO:0000256" key="7">
    <source>
        <dbReference type="ARBA" id="ARBA00022741"/>
    </source>
</evidence>
<dbReference type="InterPro" id="IPR037515">
    <property type="entry name" value="Rib-P_diPkinase_bac"/>
</dbReference>
<dbReference type="InterPro" id="IPR029099">
    <property type="entry name" value="Pribosyltran_N"/>
</dbReference>
<dbReference type="FunFam" id="3.40.50.2020:FF:000001">
    <property type="entry name" value="Ribose-phosphate pyrophosphokinase"/>
    <property type="match status" value="1"/>
</dbReference>
<dbReference type="GO" id="GO:0004749">
    <property type="term" value="F:ribose phosphate diphosphokinase activity"/>
    <property type="evidence" value="ECO:0007669"/>
    <property type="project" value="UniProtKB-EC"/>
</dbReference>
<keyword evidence="4 13" id="KW-0808">Transferase</keyword>
<dbReference type="GO" id="GO:0000287">
    <property type="term" value="F:magnesium ion binding"/>
    <property type="evidence" value="ECO:0007669"/>
    <property type="project" value="InterPro"/>
</dbReference>